<protein>
    <recommendedName>
        <fullName evidence="8">UvrD-like helicase ATP-binding domain-containing protein</fullName>
    </recommendedName>
</protein>
<dbReference type="OrthoDB" id="3156807at2759"/>
<reference evidence="9" key="1">
    <citation type="submission" date="2021-01" db="EMBL/GenBank/DDBJ databases">
        <authorList>
            <consortium name="Genoscope - CEA"/>
            <person name="William W."/>
        </authorList>
    </citation>
    <scope>NUCLEOTIDE SEQUENCE</scope>
</reference>
<evidence type="ECO:0000256" key="1">
    <source>
        <dbReference type="ARBA" id="ARBA00022741"/>
    </source>
</evidence>
<organism evidence="9 10">
    <name type="scientific">Paramecium octaurelia</name>
    <dbReference type="NCBI Taxonomy" id="43137"/>
    <lineage>
        <taxon>Eukaryota</taxon>
        <taxon>Sar</taxon>
        <taxon>Alveolata</taxon>
        <taxon>Ciliophora</taxon>
        <taxon>Intramacronucleata</taxon>
        <taxon>Oligohymenophorea</taxon>
        <taxon>Peniculida</taxon>
        <taxon>Parameciidae</taxon>
        <taxon>Paramecium</taxon>
    </lineage>
</organism>
<name>A0A8S1U6P5_PAROT</name>
<keyword evidence="1 5" id="KW-0547">Nucleotide-binding</keyword>
<accession>A0A8S1U6P5</accession>
<evidence type="ECO:0000259" key="8">
    <source>
        <dbReference type="PROSITE" id="PS51198"/>
    </source>
</evidence>
<evidence type="ECO:0000256" key="7">
    <source>
        <dbReference type="SAM" id="MobiDB-lite"/>
    </source>
</evidence>
<evidence type="ECO:0000256" key="2">
    <source>
        <dbReference type="ARBA" id="ARBA00022801"/>
    </source>
</evidence>
<keyword evidence="2 5" id="KW-0378">Hydrolase</keyword>
<feature type="domain" description="UvrD-like helicase ATP-binding" evidence="8">
    <location>
        <begin position="361"/>
        <end position="861"/>
    </location>
</feature>
<feature type="region of interest" description="Disordered" evidence="7">
    <location>
        <begin position="1327"/>
        <end position="1367"/>
    </location>
</feature>
<comment type="caution">
    <text evidence="9">The sequence shown here is derived from an EMBL/GenBank/DDBJ whole genome shotgun (WGS) entry which is preliminary data.</text>
</comment>
<dbReference type="GO" id="GO:0005524">
    <property type="term" value="F:ATP binding"/>
    <property type="evidence" value="ECO:0007669"/>
    <property type="project" value="UniProtKB-UniRule"/>
</dbReference>
<evidence type="ECO:0000256" key="4">
    <source>
        <dbReference type="ARBA" id="ARBA00022840"/>
    </source>
</evidence>
<dbReference type="InterPro" id="IPR014017">
    <property type="entry name" value="DNA_helicase_UvrD-like_C"/>
</dbReference>
<feature type="coiled-coil region" evidence="6">
    <location>
        <begin position="2580"/>
        <end position="2638"/>
    </location>
</feature>
<feature type="coiled-coil region" evidence="6">
    <location>
        <begin position="459"/>
        <end position="497"/>
    </location>
</feature>
<gene>
    <name evidence="9" type="ORF">POCTA_138.1.T0390046</name>
</gene>
<sequence>MRKGQGKKNIQAEENGIRSIVNSNRQHIQDTIYQKLTLCINQGQDISPNQFARKWLNHNSSTRTNNILAGVNDFSWSQGAEMSKSNPYYHIANTQLLNGNRWDYKIMTKFSANALSKDGDTMHLLAYMLTILQGYFSQADQSMITKVIHFEHLGPLQAFFYTKTDRNITLFWEVGIDKIPKINRYTKSSQSELLGYDYVHTITFIDCRYDANIDNNAGKIITPYYQDIQHAIHRQDYQSVITSTNHYQIKKNHHSDHLFIIEANDLGSMHGELQYRTRQNEIVKWLPHTFPTVYLTKQEQKSFVYDDSLQRWVSKDYEAIQQAKQMREYQAKINKDLLRRYADFSSAAKLVDLLQRVPNFKIKLTDEEQKVVGSDGNVMVIGRSGTGKTTCSILRLFAMETLFKLRLDLYKQKHENVLQNYKYDDQEVNNNVGLHCVFATASPVLTTEVKRYYGKLTAQIKAELEKKKQKDRLKRQQEQQEAQKQQIENQFNQSTVQFLDAKQDEENYFEQQIGGIQLQKEQGAFQEDLNEEDWDQEEEKLKQELNAFHSFADMKDSDFPAFLTIKKLVLLVDGSLAKPFFSRTQDNKVVSSDTHAQWSTEKTGVIFINTYKQDEEQDVEYDDEDYEALFEDDELNVDNMDEQQLEEEYQRQLYLMNKPQLQAKVESSKSKLSQEVDFDFFIDKFWYSKNNKFQNSNLNPSFVWTQIYSHIKGAAACHTYPGHYMPKRVYLRLNKNDQLFDDIFECYILYERWKIQQGYYDFMDVVNHILVQLVYGRCNLIPIHYLMIDECQDLPHAVLLLLCKITEQGLFFSGDTAQNIAKGVGFRFQDLKSLFKKPEISYNAKQNDLTIHQLTINFRSHNNILQLANCLVSLLEIFFPNTIDKLKKERSNISGPKPIIVNGDKEELFYLLSGEAADQKQQVGDRLPIEFGCNQVVLVKDQESKKNIPTILQHALVLTIYEAKGLEFDDVILYNFFQDHFIGDSQWKLLQTCEIIDEEISKEKFKDGCTQHEILNDEATIFTGFEQKNGNILMKRIITQHKYYDELTYNYSALCNEIKQLYVAVTRPRQRLIIYDENQQARQQIQNIWQKLNLVDHFVGTNLEDRNIERFAKQTSKEEWKKQGLKMFRNKYYEQAEKCFEQSQDEQLQTKARAFKIATEGNALIQKYSQYSSSTMKKKDRKQMLAQIKVEQKEKFTESAQLFFKLKNYKQAAQCYYSGEMYEEALAIYVEQSMFNEAGEAAYKCEKYSESAEYFLKSQDFIRAVDAFEKAESYDDIFRVLHQMKDNIPVETRSAFLKKYLPIVLNKMTNQIGQLEQVYEAKTQEKKPLVIEESSDEEEDDEEEEVAVKPTQGQLKKEEGKEQKKEEEQVQTLEEQSQILQLSEEQQQVKIIELSSQLIKSLPDQSQPSILVKQESMNNNSEDSQSFSVQNTESFQVEQSRVQDSKIISVAGSESFQVENIVNEDEEQNFEHLSHFDPEDQWLKNDNKSIIESIASKKSEQSDFSAFSYAQIYSNPNVQFVRTKTDIFIQDKIMQQIIKYISMFSDEFKYQLYNQRSKSAQLSNKQVDQHEFDYMVDFILDLDLVDISFIYLVLDILEQFKNYKLCIFVCNRYKLADQLGRYLVSIAATYSPIASHSASLNVQYLINGKQRQAQIDKGLVAAFAVHNVFENINPEFITLKFNDTKLTSQNSLGLECYSQLLLLGFWKKTAYQMDVQNSLLVCKLFMDFKNWRFIYYSNLTHQVTNKYIENEQIDRDLAQVQQTTLLLIQKKLDICFSTMVRGVDMLIFSYPRDQQEMEFAIVTLEQYYSEIITQFVLNQKAPLTLFYRANTLDTQKTVKVELNPKQNLPKLYSLSEEVLNCLITKTEVPEDVLNKLCDIVLDYKNSHDDLEIYQSVFLLIFYIQYVVHNSGLVKTQSWITLLDVKTYAKLIKCVKFINKVLNTNEDCLQKLQKIVIRSVLFYFKIRQPDNVALLKPYLNSLIIHRSSVIIQSLLENRHNLQLRGNKIVLDDYYFVDIDFEFISAPRASIMFLITKKLSSELNSVSNLRRATFDEYHFDQLYPHEYEDHFENLSVYLYSKQKQTYQITQNQQVRENTNLSTVDDWIKKEQQEAYQKMSENFKMKHGFKDEQIDDQVDVKFLFENNKGSLTQKIYFLKNPYLKCLSFESRQYITKCALKKINKQFTDSQKFHCAMVKFIHLMNYADNNHITYQYINNKIEQGQCNKYEPYLQYLECLICKKFNVISDATEIYFSYQDARQDLITPDEQYCQLTYLLLNNMVGYLLSLRKDCQIKIPNRYFIYFDKITQPNEQLYLYETNFHPVLNQNAIAQILEQLAELQKNLPSIYSFKVMLLIYTLVLNLNDMKVDVINQINQIINDLTAQDEVDQYTQIMKAVNLPSKQRFDALTISSNAIKLFFAQDVRLYSLNIVNKLTDQTIEAAYQGCLDEWTNLQKRSENLEKNTRKIIAAFKEKRKGERFFKPYQFGFGEYELPWKLKTSKYVEIINEFVRVRKILLSTFYSMLLTNSIDFHFISQKLKHLEQKEDEFNRLWTNYHNKQIAKSEFIKHYDEQYNNVTVIIDTLLEWQRNNVTFEQNANKLLERNRKLLALKWMNNKAGLALQKIQKRKKGLKRQKLQEQKKLLMKLF</sequence>
<dbReference type="PROSITE" id="PS51198">
    <property type="entry name" value="UVRD_HELICASE_ATP_BIND"/>
    <property type="match status" value="1"/>
</dbReference>
<dbReference type="GO" id="GO:0004386">
    <property type="term" value="F:helicase activity"/>
    <property type="evidence" value="ECO:0007669"/>
    <property type="project" value="UniProtKB-UniRule"/>
</dbReference>
<proteinExistence type="predicted"/>
<dbReference type="InterPro" id="IPR014016">
    <property type="entry name" value="UvrD-like_ATP-bd"/>
</dbReference>
<keyword evidence="4 5" id="KW-0067">ATP-binding</keyword>
<dbReference type="GO" id="GO:0016787">
    <property type="term" value="F:hydrolase activity"/>
    <property type="evidence" value="ECO:0007669"/>
    <property type="project" value="UniProtKB-UniRule"/>
</dbReference>
<dbReference type="PANTHER" id="PTHR21529">
    <property type="entry name" value="MAMMARY TURMOR VIRUS RECEPTOR HOMOLOG 1, 2 MTVR1, 2"/>
    <property type="match status" value="1"/>
</dbReference>
<dbReference type="EMBL" id="CAJJDP010000039">
    <property type="protein sequence ID" value="CAD8160805.1"/>
    <property type="molecule type" value="Genomic_DNA"/>
</dbReference>
<dbReference type="Proteomes" id="UP000683925">
    <property type="component" value="Unassembled WGS sequence"/>
</dbReference>
<keyword evidence="6" id="KW-0175">Coiled coil</keyword>
<keyword evidence="3 5" id="KW-0347">Helicase</keyword>
<dbReference type="OMA" id="DIFECYI"/>
<dbReference type="InterPro" id="IPR039904">
    <property type="entry name" value="TRANK1"/>
</dbReference>
<dbReference type="PANTHER" id="PTHR21529:SF4">
    <property type="entry name" value="TPR AND ANKYRIN REPEAT-CONTAINING PROTEIN 1"/>
    <property type="match status" value="1"/>
</dbReference>
<dbReference type="Pfam" id="PF13361">
    <property type="entry name" value="UvrD_C"/>
    <property type="match status" value="1"/>
</dbReference>
<evidence type="ECO:0000256" key="3">
    <source>
        <dbReference type="ARBA" id="ARBA00022806"/>
    </source>
</evidence>
<feature type="binding site" evidence="5">
    <location>
        <begin position="382"/>
        <end position="389"/>
    </location>
    <ligand>
        <name>ATP</name>
        <dbReference type="ChEBI" id="CHEBI:30616"/>
    </ligand>
</feature>
<feature type="compositionally biased region" description="Acidic residues" evidence="7">
    <location>
        <begin position="1333"/>
        <end position="1345"/>
    </location>
</feature>
<evidence type="ECO:0000256" key="6">
    <source>
        <dbReference type="SAM" id="Coils"/>
    </source>
</evidence>
<keyword evidence="10" id="KW-1185">Reference proteome</keyword>
<evidence type="ECO:0000313" key="10">
    <source>
        <dbReference type="Proteomes" id="UP000683925"/>
    </source>
</evidence>
<feature type="compositionally biased region" description="Basic and acidic residues" evidence="7">
    <location>
        <begin position="1355"/>
        <end position="1367"/>
    </location>
</feature>
<evidence type="ECO:0000313" key="9">
    <source>
        <dbReference type="EMBL" id="CAD8160805.1"/>
    </source>
</evidence>
<evidence type="ECO:0000256" key="5">
    <source>
        <dbReference type="PROSITE-ProRule" id="PRU00560"/>
    </source>
</evidence>